<dbReference type="PANTHER" id="PTHR30411">
    <property type="entry name" value="CYTOPLASMIC PROTEIN"/>
    <property type="match status" value="1"/>
</dbReference>
<dbReference type="InterPro" id="IPR007214">
    <property type="entry name" value="YbaK/aa-tRNA-synth-assoc-dom"/>
</dbReference>
<organism evidence="2 3">
    <name type="scientific">Pseudonocardia spirodelae</name>
    <dbReference type="NCBI Taxonomy" id="3133431"/>
    <lineage>
        <taxon>Bacteria</taxon>
        <taxon>Bacillati</taxon>
        <taxon>Actinomycetota</taxon>
        <taxon>Actinomycetes</taxon>
        <taxon>Pseudonocardiales</taxon>
        <taxon>Pseudonocardiaceae</taxon>
        <taxon>Pseudonocardia</taxon>
    </lineage>
</organism>
<dbReference type="InterPro" id="IPR036754">
    <property type="entry name" value="YbaK/aa-tRNA-synt-asso_dom_sf"/>
</dbReference>
<comment type="caution">
    <text evidence="2">The sequence shown here is derived from an EMBL/GenBank/DDBJ whole genome shotgun (WGS) entry which is preliminary data.</text>
</comment>
<evidence type="ECO:0000313" key="2">
    <source>
        <dbReference type="EMBL" id="MEJ8280322.1"/>
    </source>
</evidence>
<dbReference type="SUPFAM" id="SSF55826">
    <property type="entry name" value="YbaK/ProRS associated domain"/>
    <property type="match status" value="1"/>
</dbReference>
<proteinExistence type="predicted"/>
<dbReference type="Gene3D" id="3.90.960.10">
    <property type="entry name" value="YbaK/aminoacyl-tRNA synthetase-associated domain"/>
    <property type="match status" value="1"/>
</dbReference>
<evidence type="ECO:0000313" key="3">
    <source>
        <dbReference type="Proteomes" id="UP001364211"/>
    </source>
</evidence>
<sequence length="167" mass="16850">MSETVEHPADHPRVAAVKEALRRAGADPASIAGLVLLPDAVTTAAAAADALDVEVGQIANSLVFDADGAPLLVLTSGAHRVDTGKVAALVGAREVGRASKEFVNATTGQVIGGVAPVGHPAPIRTLVDVALREHERVWAAGGVARSVFPTTFDELVAVTGGTPAEVA</sequence>
<dbReference type="EMBL" id="JBBJUP010000011">
    <property type="protein sequence ID" value="MEJ8280322.1"/>
    <property type="molecule type" value="Genomic_DNA"/>
</dbReference>
<reference evidence="2 3" key="1">
    <citation type="submission" date="2024-03" db="EMBL/GenBank/DDBJ databases">
        <title>Draft genome sequence of Pseudonocardia sp. DW16-2.</title>
        <authorList>
            <person name="Duangmal K."/>
        </authorList>
    </citation>
    <scope>NUCLEOTIDE SEQUENCE [LARGE SCALE GENOMIC DNA]</scope>
    <source>
        <strain evidence="2 3">DW16-2</strain>
    </source>
</reference>
<evidence type="ECO:0000259" key="1">
    <source>
        <dbReference type="Pfam" id="PF04073"/>
    </source>
</evidence>
<protein>
    <submittedName>
        <fullName evidence="2">YbaK/EbsC family protein</fullName>
    </submittedName>
</protein>
<feature type="domain" description="YbaK/aminoacyl-tRNA synthetase-associated" evidence="1">
    <location>
        <begin position="40"/>
        <end position="156"/>
    </location>
</feature>
<accession>A0ABU8T9F1</accession>
<dbReference type="Pfam" id="PF04073">
    <property type="entry name" value="tRNA_edit"/>
    <property type="match status" value="1"/>
</dbReference>
<dbReference type="RefSeq" id="WP_340291327.1">
    <property type="nucleotide sequence ID" value="NZ_JBBJUP010000011.1"/>
</dbReference>
<gene>
    <name evidence="2" type="ORF">WJX68_15355</name>
</gene>
<dbReference type="CDD" id="cd04333">
    <property type="entry name" value="ProX_deacylase"/>
    <property type="match status" value="1"/>
</dbReference>
<name>A0ABU8T9F1_9PSEU</name>
<keyword evidence="3" id="KW-1185">Reference proteome</keyword>
<dbReference type="Proteomes" id="UP001364211">
    <property type="component" value="Unassembled WGS sequence"/>
</dbReference>
<dbReference type="PANTHER" id="PTHR30411:SF1">
    <property type="entry name" value="CYTOPLASMIC PROTEIN"/>
    <property type="match status" value="1"/>
</dbReference>